<feature type="binding site" evidence="7">
    <location>
        <position position="260"/>
    </location>
    <ligand>
        <name>Zn(2+)</name>
        <dbReference type="ChEBI" id="CHEBI:29105"/>
        <note>catalytic</note>
    </ligand>
</feature>
<feature type="chain" id="PRO_5042662645" description="Metalloendopeptidase" evidence="8">
    <location>
        <begin position="19"/>
        <end position="282"/>
    </location>
</feature>
<reference evidence="11 12" key="1">
    <citation type="submission" date="2019-10" db="EMBL/GenBank/DDBJ databases">
        <title>Assembly and Annotation for the nematode Trichostrongylus colubriformis.</title>
        <authorList>
            <person name="Martin J."/>
        </authorList>
    </citation>
    <scope>NUCLEOTIDE SEQUENCE [LARGE SCALE GENOMIC DNA]</scope>
    <source>
        <strain evidence="11">G859</strain>
        <tissue evidence="11">Whole worm</tissue>
    </source>
</reference>
<organism evidence="11 12">
    <name type="scientific">Trichostrongylus colubriformis</name>
    <name type="common">Black scour worm</name>
    <dbReference type="NCBI Taxonomy" id="6319"/>
    <lineage>
        <taxon>Eukaryota</taxon>
        <taxon>Metazoa</taxon>
        <taxon>Ecdysozoa</taxon>
        <taxon>Nematoda</taxon>
        <taxon>Chromadorea</taxon>
        <taxon>Rhabditida</taxon>
        <taxon>Rhabditina</taxon>
        <taxon>Rhabditomorpha</taxon>
        <taxon>Strongyloidea</taxon>
        <taxon>Trichostrongylidae</taxon>
        <taxon>Trichostrongylus</taxon>
    </lineage>
</organism>
<feature type="binding site" evidence="7">
    <location>
        <position position="254"/>
    </location>
    <ligand>
        <name>Zn(2+)</name>
        <dbReference type="ChEBI" id="CHEBI:29105"/>
        <note>catalytic</note>
    </ligand>
</feature>
<dbReference type="GO" id="GO:0004222">
    <property type="term" value="F:metalloendopeptidase activity"/>
    <property type="evidence" value="ECO:0007669"/>
    <property type="project" value="UniProtKB-UniRule"/>
</dbReference>
<feature type="region of interest" description="Disordered" evidence="9">
    <location>
        <begin position="136"/>
        <end position="160"/>
    </location>
</feature>
<dbReference type="PANTHER" id="PTHR10127:SF780">
    <property type="entry name" value="METALLOENDOPEPTIDASE"/>
    <property type="match status" value="1"/>
</dbReference>
<dbReference type="AlphaFoldDB" id="A0AAN8J0Y1"/>
<evidence type="ECO:0000259" key="10">
    <source>
        <dbReference type="PROSITE" id="PS51864"/>
    </source>
</evidence>
<keyword evidence="2 7" id="KW-0479">Metal-binding</keyword>
<evidence type="ECO:0000256" key="4">
    <source>
        <dbReference type="ARBA" id="ARBA00022833"/>
    </source>
</evidence>
<proteinExistence type="predicted"/>
<evidence type="ECO:0000256" key="2">
    <source>
        <dbReference type="ARBA" id="ARBA00022723"/>
    </source>
</evidence>
<dbReference type="Proteomes" id="UP001331761">
    <property type="component" value="Unassembled WGS sequence"/>
</dbReference>
<dbReference type="SUPFAM" id="SSF55486">
    <property type="entry name" value="Metalloproteases ('zincins'), catalytic domain"/>
    <property type="match status" value="1"/>
</dbReference>
<evidence type="ECO:0000256" key="1">
    <source>
        <dbReference type="ARBA" id="ARBA00022670"/>
    </source>
</evidence>
<name>A0AAN8J0Y1_TRICO</name>
<dbReference type="PRINTS" id="PR00480">
    <property type="entry name" value="ASTACIN"/>
</dbReference>
<comment type="caution">
    <text evidence="11">The sequence shown here is derived from an EMBL/GenBank/DDBJ whole genome shotgun (WGS) entry which is preliminary data.</text>
</comment>
<evidence type="ECO:0000256" key="5">
    <source>
        <dbReference type="ARBA" id="ARBA00023049"/>
    </source>
</evidence>
<keyword evidence="4 7" id="KW-0862">Zinc</keyword>
<evidence type="ECO:0000256" key="8">
    <source>
        <dbReference type="RuleBase" id="RU361183"/>
    </source>
</evidence>
<sequence>MRLIFLILLLFVAAGGLSEGSLLSKVVSGVKKVGAKIKNVSIVGYGKLTNATSFLKLRSKLSNLKSKLVRTIKQTPQRVKALMEKLKNMRAWFFDRDKINPEGDTITDINNNTGITDDVYQGDMVLTEEQIEEINQDTDEQLAETNSSSTPKPRRKRQALVDQKYPANIWSEGVNYYFHPSASMKVRRVFTKAAALWEKDTCVKFVQNQRADARIMVAGGAGCSSNVGRIGREQKISLGGGCETVGIASHEIGHSLGLFHTHSRTDRDDYIDIAIDLVTVSV</sequence>
<keyword evidence="3 7" id="KW-0378">Hydrolase</keyword>
<comment type="cofactor">
    <cofactor evidence="7 8">
        <name>Zn(2+)</name>
        <dbReference type="ChEBI" id="CHEBI:29105"/>
    </cofactor>
    <text evidence="7 8">Binds 1 zinc ion per subunit.</text>
</comment>
<gene>
    <name evidence="11" type="ORF">GCK32_011340</name>
</gene>
<evidence type="ECO:0000313" key="11">
    <source>
        <dbReference type="EMBL" id="KAK5973099.1"/>
    </source>
</evidence>
<evidence type="ECO:0000256" key="7">
    <source>
        <dbReference type="PROSITE-ProRule" id="PRU01211"/>
    </source>
</evidence>
<dbReference type="EMBL" id="WIXE01015908">
    <property type="protein sequence ID" value="KAK5973099.1"/>
    <property type="molecule type" value="Genomic_DNA"/>
</dbReference>
<dbReference type="SMART" id="SM00235">
    <property type="entry name" value="ZnMc"/>
    <property type="match status" value="1"/>
</dbReference>
<keyword evidence="1 7" id="KW-0645">Protease</keyword>
<dbReference type="GO" id="GO:0006508">
    <property type="term" value="P:proteolysis"/>
    <property type="evidence" value="ECO:0007669"/>
    <property type="project" value="UniProtKB-KW"/>
</dbReference>
<feature type="binding site" evidence="7">
    <location>
        <position position="250"/>
    </location>
    <ligand>
        <name>Zn(2+)</name>
        <dbReference type="ChEBI" id="CHEBI:29105"/>
        <note>catalytic</note>
    </ligand>
</feature>
<evidence type="ECO:0000256" key="3">
    <source>
        <dbReference type="ARBA" id="ARBA00022801"/>
    </source>
</evidence>
<feature type="domain" description="Peptidase M12A" evidence="10">
    <location>
        <begin position="158"/>
        <end position="282"/>
    </location>
</feature>
<feature type="signal peptide" evidence="8">
    <location>
        <begin position="1"/>
        <end position="18"/>
    </location>
</feature>
<keyword evidence="5 7" id="KW-0482">Metalloprotease</keyword>
<keyword evidence="8" id="KW-0732">Signal</keyword>
<dbReference type="GO" id="GO:0008270">
    <property type="term" value="F:zinc ion binding"/>
    <property type="evidence" value="ECO:0007669"/>
    <property type="project" value="UniProtKB-UniRule"/>
</dbReference>
<dbReference type="Gene3D" id="3.40.390.10">
    <property type="entry name" value="Collagenase (Catalytic Domain)"/>
    <property type="match status" value="1"/>
</dbReference>
<feature type="active site" evidence="7">
    <location>
        <position position="251"/>
    </location>
</feature>
<keyword evidence="12" id="KW-1185">Reference proteome</keyword>
<evidence type="ECO:0000256" key="6">
    <source>
        <dbReference type="ARBA" id="ARBA00023157"/>
    </source>
</evidence>
<comment type="caution">
    <text evidence="7">Lacks conserved residue(s) required for the propagation of feature annotation.</text>
</comment>
<protein>
    <recommendedName>
        <fullName evidence="8">Metalloendopeptidase</fullName>
        <ecNumber evidence="8">3.4.24.-</ecNumber>
    </recommendedName>
</protein>
<dbReference type="InterPro" id="IPR001506">
    <property type="entry name" value="Peptidase_M12A"/>
</dbReference>
<dbReference type="PROSITE" id="PS51864">
    <property type="entry name" value="ASTACIN"/>
    <property type="match status" value="1"/>
</dbReference>
<evidence type="ECO:0000256" key="9">
    <source>
        <dbReference type="SAM" id="MobiDB-lite"/>
    </source>
</evidence>
<keyword evidence="6" id="KW-1015">Disulfide bond</keyword>
<dbReference type="PANTHER" id="PTHR10127">
    <property type="entry name" value="DISCOIDIN, CUB, EGF, LAMININ , AND ZINC METALLOPROTEASE DOMAIN CONTAINING"/>
    <property type="match status" value="1"/>
</dbReference>
<dbReference type="InterPro" id="IPR024079">
    <property type="entry name" value="MetalloPept_cat_dom_sf"/>
</dbReference>
<dbReference type="InterPro" id="IPR006026">
    <property type="entry name" value="Peptidase_Metallo"/>
</dbReference>
<dbReference type="Pfam" id="PF01400">
    <property type="entry name" value="Astacin"/>
    <property type="match status" value="1"/>
</dbReference>
<dbReference type="EC" id="3.4.24.-" evidence="8"/>
<evidence type="ECO:0000313" key="12">
    <source>
        <dbReference type="Proteomes" id="UP001331761"/>
    </source>
</evidence>
<accession>A0AAN8J0Y1</accession>